<organism evidence="2 3">
    <name type="scientific">Chlamydomonas reinhardtii</name>
    <name type="common">Chlamydomonas smithii</name>
    <dbReference type="NCBI Taxonomy" id="3055"/>
    <lineage>
        <taxon>Eukaryota</taxon>
        <taxon>Viridiplantae</taxon>
        <taxon>Chlorophyta</taxon>
        <taxon>core chlorophytes</taxon>
        <taxon>Chlorophyceae</taxon>
        <taxon>CS clade</taxon>
        <taxon>Chlamydomonadales</taxon>
        <taxon>Chlamydomonadaceae</taxon>
        <taxon>Chlamydomonas</taxon>
    </lineage>
</organism>
<dbReference type="EMBL" id="CM008962">
    <property type="protein sequence ID" value="PNW88570.1"/>
    <property type="molecule type" value="Genomic_DNA"/>
</dbReference>
<dbReference type="Proteomes" id="UP000006906">
    <property type="component" value="Chromosome 1"/>
</dbReference>
<dbReference type="AlphaFoldDB" id="A8HQY8"/>
<reference evidence="2" key="2">
    <citation type="submission" date="2017-07" db="EMBL/GenBank/DDBJ databases">
        <title>WGS assembly of Chlamydomonas reinhardtii.</title>
        <authorList>
            <consortium name="Chlamydomonas Annotation Team"/>
            <consortium name="JGI Annotation Team"/>
            <person name="Merchant S.S."/>
            <person name="Prochnik S.E."/>
            <person name="Vallon O."/>
            <person name="Harris E.H."/>
            <person name="Karpowicz S.J."/>
            <person name="Witman G.B."/>
            <person name="Terry A."/>
            <person name="Salamov A."/>
            <person name="Fritz-Laylin L.K."/>
            <person name="Marechal-Drouard L."/>
            <person name="Marshall W.F."/>
            <person name="Qu L.H."/>
            <person name="Nelson D.R."/>
            <person name="Sanderfoot A.A."/>
            <person name="Spalding M.H."/>
            <person name="Kapitonov V.V."/>
            <person name="Ren Q."/>
            <person name="Ferris P."/>
            <person name="Lindquist E."/>
            <person name="Shapiro H."/>
            <person name="Lucas S.M."/>
            <person name="Grimwood J."/>
            <person name="Schmutz J."/>
            <person name="Grigoriev I.V."/>
            <person name="Rokhsar D.S."/>
        </authorList>
    </citation>
    <scope>NUCLEOTIDE SEQUENCE</scope>
    <source>
        <strain evidence="2">CC-503 cw92 mt+</strain>
    </source>
</reference>
<dbReference type="PaxDb" id="3055-EDP09831"/>
<keyword evidence="3" id="KW-1185">Reference proteome</keyword>
<dbReference type="KEGG" id="cre:CHLRE_01g035050v5"/>
<dbReference type="Gramene" id="PNW88569">
    <property type="protein sequence ID" value="PNW88569"/>
    <property type="gene ID" value="CHLRE_01g035050v5"/>
</dbReference>
<dbReference type="GeneID" id="5715452"/>
<evidence type="ECO:0000313" key="2">
    <source>
        <dbReference type="EMBL" id="PNW88569.1"/>
    </source>
</evidence>
<gene>
    <name evidence="2" type="ORF">CHLRE_01g035050v5</name>
</gene>
<reference evidence="2 3" key="1">
    <citation type="journal article" date="2007" name="Science">
        <title>The Chlamydomonas genome reveals the evolution of key animal and plant functions.</title>
        <authorList>
            <person name="Merchant S.S."/>
            <person name="Prochnik S.E."/>
            <person name="Vallon O."/>
            <person name="Harris E.H."/>
            <person name="Karpowicz S.J."/>
            <person name="Witman G.B."/>
            <person name="Terry A."/>
            <person name="Salamov A."/>
            <person name="Fritz-Laylin L.K."/>
            <person name="Marechal-Drouard L."/>
            <person name="Marshall W.F."/>
            <person name="Qu L.H."/>
            <person name="Nelson D.R."/>
            <person name="Sanderfoot A.A."/>
            <person name="Spalding M.H."/>
            <person name="Kapitonov V.V."/>
            <person name="Ren Q."/>
            <person name="Ferris P."/>
            <person name="Lindquist E."/>
            <person name="Shapiro H."/>
            <person name="Lucas S.M."/>
            <person name="Grimwood J."/>
            <person name="Schmutz J."/>
            <person name="Cardol P."/>
            <person name="Cerutti H."/>
            <person name="Chanfreau G."/>
            <person name="Chen C.L."/>
            <person name="Cognat V."/>
            <person name="Croft M.T."/>
            <person name="Dent R."/>
            <person name="Dutcher S."/>
            <person name="Fernandez E."/>
            <person name="Fukuzawa H."/>
            <person name="Gonzalez-Ballester D."/>
            <person name="Gonzalez-Halphen D."/>
            <person name="Hallmann A."/>
            <person name="Hanikenne M."/>
            <person name="Hippler M."/>
            <person name="Inwood W."/>
            <person name="Jabbari K."/>
            <person name="Kalanon M."/>
            <person name="Kuras R."/>
            <person name="Lefebvre P.A."/>
            <person name="Lemaire S.D."/>
            <person name="Lobanov A.V."/>
            <person name="Lohr M."/>
            <person name="Manuell A."/>
            <person name="Meier I."/>
            <person name="Mets L."/>
            <person name="Mittag M."/>
            <person name="Mittelmeier T."/>
            <person name="Moroney J.V."/>
            <person name="Moseley J."/>
            <person name="Napoli C."/>
            <person name="Nedelcu A.M."/>
            <person name="Niyogi K."/>
            <person name="Novoselov S.V."/>
            <person name="Paulsen I.T."/>
            <person name="Pazour G."/>
            <person name="Purton S."/>
            <person name="Ral J.P."/>
            <person name="Riano-Pachon D.M."/>
            <person name="Riekhof W."/>
            <person name="Rymarquis L."/>
            <person name="Schroda M."/>
            <person name="Stern D."/>
            <person name="Umen J."/>
            <person name="Willows R."/>
            <person name="Wilson N."/>
            <person name="Zimmer S.L."/>
            <person name="Allmer J."/>
            <person name="Balk J."/>
            <person name="Bisova K."/>
            <person name="Chen C.J."/>
            <person name="Elias M."/>
            <person name="Gendler K."/>
            <person name="Hauser C."/>
            <person name="Lamb M.R."/>
            <person name="Ledford H."/>
            <person name="Long J.C."/>
            <person name="Minagawa J."/>
            <person name="Page M.D."/>
            <person name="Pan J."/>
            <person name="Pootakham W."/>
            <person name="Roje S."/>
            <person name="Rose A."/>
            <person name="Stahlberg E."/>
            <person name="Terauchi A.M."/>
            <person name="Yang P."/>
            <person name="Ball S."/>
            <person name="Bowler C."/>
            <person name="Dieckmann C.L."/>
            <person name="Gladyshev V.N."/>
            <person name="Green P."/>
            <person name="Jorgensen R."/>
            <person name="Mayfield S."/>
            <person name="Mueller-Roeber B."/>
            <person name="Rajamani S."/>
            <person name="Sayre R.T."/>
            <person name="Brokstein P."/>
            <person name="Dubchak I."/>
            <person name="Goodstein D."/>
            <person name="Hornick L."/>
            <person name="Huang Y.W."/>
            <person name="Jhaveri J."/>
            <person name="Luo Y."/>
            <person name="Martinez D."/>
            <person name="Ngau W.C."/>
            <person name="Otillar B."/>
            <person name="Poliakov A."/>
            <person name="Porter A."/>
            <person name="Szajkowski L."/>
            <person name="Werner G."/>
            <person name="Zhou K."/>
            <person name="Grigoriev I.V."/>
            <person name="Rokhsar D.S."/>
            <person name="Grossman A.R."/>
        </authorList>
    </citation>
    <scope>NUCLEOTIDE SEQUENCE [LARGE SCALE GENOMIC DNA]</scope>
    <source>
        <strain evidence="3">CC-503</strain>
        <strain evidence="2">CC-503 cw92 mt+</strain>
    </source>
</reference>
<protein>
    <submittedName>
        <fullName evidence="2">Uncharacterized protein</fullName>
    </submittedName>
</protein>
<feature type="region of interest" description="Disordered" evidence="1">
    <location>
        <begin position="117"/>
        <end position="195"/>
    </location>
</feature>
<evidence type="ECO:0000313" key="3">
    <source>
        <dbReference type="Proteomes" id="UP000006906"/>
    </source>
</evidence>
<dbReference type="HOGENOM" id="CLU_1246926_0_0_1"/>
<feature type="compositionally biased region" description="Polar residues" evidence="1">
    <location>
        <begin position="127"/>
        <end position="145"/>
    </location>
</feature>
<dbReference type="RefSeq" id="XP_042928620.1">
    <property type="nucleotide sequence ID" value="XM_043058706.1"/>
</dbReference>
<dbReference type="Gramene" id="PNW88570">
    <property type="protein sequence ID" value="PNW88570"/>
    <property type="gene ID" value="CHLRE_01g035050v5"/>
</dbReference>
<accession>A8HQY8</accession>
<dbReference type="RefSeq" id="XP_001690093.1">
    <property type="nucleotide sequence ID" value="XM_001690041.2"/>
</dbReference>
<feature type="compositionally biased region" description="Low complexity" evidence="1">
    <location>
        <begin position="146"/>
        <end position="161"/>
    </location>
</feature>
<evidence type="ECO:0000256" key="1">
    <source>
        <dbReference type="SAM" id="MobiDB-lite"/>
    </source>
</evidence>
<name>A8HQY8_CHLRE</name>
<sequence length="222" mass="23152">MVRKATTAYEHVLGLVQAVHHMPSEARVSMVLESLLRQQAVGCTIQHTHSDSALESRLLCQAAAHLKALRELRAQLGAVQSQLHAALDGLYDRTAASAVAARAHSGSGTCVAAAAAKSGAQPEAPEQLSSPSHQQQWQRSFTTPGSPSSSPQASSSAASSARTVIIRDGDEGNDATYDSGFAASAGGGSSGGRYEQYKQCPQHLLAAELVLTSPRQLGRKLG</sequence>
<dbReference type="EMBL" id="CM008962">
    <property type="protein sequence ID" value="PNW88569.1"/>
    <property type="molecule type" value="Genomic_DNA"/>
</dbReference>
<proteinExistence type="predicted"/>